<evidence type="ECO:0000256" key="15">
    <source>
        <dbReference type="HAMAP-Rule" id="MF_00012"/>
    </source>
</evidence>
<comment type="cofactor">
    <cofactor evidence="1 15">
        <name>Mg(2+)</name>
        <dbReference type="ChEBI" id="CHEBI:18420"/>
    </cofactor>
</comment>
<comment type="function">
    <text evidence="15">Functions in the biosynthesis of branched-chain amino acids. Catalyzes the dehydration of (2R,3R)-2,3-dihydroxy-3-methylpentanoate (2,3-dihydroxy-3-methylvalerate) into 2-oxo-3-methylpentanoate (2-oxo-3-methylvalerate) and of (2R)-2,3-dihydroxy-3-methylbutanoate (2,3-dihydroxyisovalerate) into 2-oxo-3-methylbutanoate (2-oxoisovalerate), the penultimate precursor to L-isoleucine and L-valine, respectively.</text>
</comment>
<keyword evidence="9 15" id="KW-0456">Lyase</keyword>
<dbReference type="Gene3D" id="3.50.30.80">
    <property type="entry name" value="IlvD/EDD C-terminal domain-like"/>
    <property type="match status" value="1"/>
</dbReference>
<feature type="domain" description="Dihydroxy-acid/6-phosphogluconate dehydratase N-terminal" evidence="16">
    <location>
        <begin position="36"/>
        <end position="354"/>
    </location>
</feature>
<keyword evidence="7 15" id="KW-0408">Iron</keyword>
<comment type="caution">
    <text evidence="15">Lacks conserved residue(s) required for the propagation of feature annotation.</text>
</comment>
<dbReference type="RefSeq" id="WP_135944621.1">
    <property type="nucleotide sequence ID" value="NZ_BMEI01000002.1"/>
</dbReference>
<evidence type="ECO:0000256" key="5">
    <source>
        <dbReference type="ARBA" id="ARBA00022723"/>
    </source>
</evidence>
<feature type="binding site" evidence="15">
    <location>
        <position position="51"/>
    </location>
    <ligand>
        <name>[2Fe-2S] cluster</name>
        <dbReference type="ChEBI" id="CHEBI:190135"/>
    </ligand>
</feature>
<dbReference type="GO" id="GO:0000287">
    <property type="term" value="F:magnesium ion binding"/>
    <property type="evidence" value="ECO:0007669"/>
    <property type="project" value="UniProtKB-UniRule"/>
</dbReference>
<organism evidence="18 19">
    <name type="scientific">Marinicauda pacifica</name>
    <dbReference type="NCBI Taxonomy" id="1133559"/>
    <lineage>
        <taxon>Bacteria</taxon>
        <taxon>Pseudomonadati</taxon>
        <taxon>Pseudomonadota</taxon>
        <taxon>Alphaproteobacteria</taxon>
        <taxon>Maricaulales</taxon>
        <taxon>Maricaulaceae</taxon>
        <taxon>Marinicauda</taxon>
    </lineage>
</organism>
<evidence type="ECO:0000256" key="8">
    <source>
        <dbReference type="ARBA" id="ARBA00023014"/>
    </source>
</evidence>
<dbReference type="PROSITE" id="PS00886">
    <property type="entry name" value="ILVD_EDD_1"/>
    <property type="match status" value="1"/>
</dbReference>
<evidence type="ECO:0000313" key="18">
    <source>
        <dbReference type="EMBL" id="TGY92973.1"/>
    </source>
</evidence>
<dbReference type="Pfam" id="PF24877">
    <property type="entry name" value="ILV_EDD_C"/>
    <property type="match status" value="1"/>
</dbReference>
<dbReference type="GO" id="GO:0009097">
    <property type="term" value="P:isoleucine biosynthetic process"/>
    <property type="evidence" value="ECO:0007669"/>
    <property type="project" value="UniProtKB-UniRule"/>
</dbReference>
<feature type="active site" description="Proton acceptor" evidence="15">
    <location>
        <position position="474"/>
    </location>
</feature>
<dbReference type="InterPro" id="IPR004404">
    <property type="entry name" value="DihydroxyA_deHydtase"/>
</dbReference>
<comment type="pathway">
    <text evidence="13 15">Amino-acid biosynthesis; L-isoleucine biosynthesis; L-isoleucine from 2-oxobutanoate: step 3/4.</text>
</comment>
<evidence type="ECO:0000256" key="12">
    <source>
        <dbReference type="ARBA" id="ARBA00029436"/>
    </source>
</evidence>
<evidence type="ECO:0000259" key="17">
    <source>
        <dbReference type="Pfam" id="PF24877"/>
    </source>
</evidence>
<keyword evidence="19" id="KW-1185">Reference proteome</keyword>
<feature type="domain" description="Dihydroxy-acid/6-phosphogluconate dehydratase C-terminal" evidence="17">
    <location>
        <begin position="366"/>
        <end position="553"/>
    </location>
</feature>
<dbReference type="InterPro" id="IPR042096">
    <property type="entry name" value="Dihydro-acid_dehy_C"/>
</dbReference>
<evidence type="ECO:0000256" key="14">
    <source>
        <dbReference type="ARBA" id="ARBA00029490"/>
    </source>
</evidence>
<dbReference type="PANTHER" id="PTHR21000">
    <property type="entry name" value="DIHYDROXY-ACID DEHYDRATASE DAD"/>
    <property type="match status" value="1"/>
</dbReference>
<evidence type="ECO:0000256" key="2">
    <source>
        <dbReference type="ARBA" id="ARBA00006486"/>
    </source>
</evidence>
<comment type="pathway">
    <text evidence="12 15">Amino-acid biosynthesis; L-valine biosynthesis; L-valine from pyruvate: step 3/4.</text>
</comment>
<reference evidence="18 19" key="1">
    <citation type="journal article" date="2013" name="Int. J. Syst. Evol. Microbiol.">
        <title>Marinicauda pacifica gen. nov., sp. nov., a prosthecate alphaproteobacterium of the family Hyphomonadaceae isolated from deep seawater.</title>
        <authorList>
            <person name="Zhang X.Y."/>
            <person name="Li G.W."/>
            <person name="Wang C.S."/>
            <person name="Zhang Y.J."/>
            <person name="Xu X.W."/>
            <person name="Li H."/>
            <person name="Liu A."/>
            <person name="Liu C."/>
            <person name="Xie B.B."/>
            <person name="Qin Q.L."/>
            <person name="Xu Z."/>
            <person name="Chen X.L."/>
            <person name="Zhou B.C."/>
            <person name="Zhang Y.Z."/>
        </authorList>
    </citation>
    <scope>NUCLEOTIDE SEQUENCE [LARGE SCALE GENOMIC DNA]</scope>
    <source>
        <strain evidence="18 19">P-1 km-3</strain>
    </source>
</reference>
<dbReference type="Pfam" id="PF00920">
    <property type="entry name" value="ILVD_EDD_N"/>
    <property type="match status" value="1"/>
</dbReference>
<feature type="modified residue" description="N6-carboxylysine" evidence="15">
    <location>
        <position position="126"/>
    </location>
</feature>
<evidence type="ECO:0000256" key="9">
    <source>
        <dbReference type="ARBA" id="ARBA00023239"/>
    </source>
</evidence>
<dbReference type="EC" id="4.2.1.9" evidence="14 15"/>
<feature type="binding site" evidence="15">
    <location>
        <position position="83"/>
    </location>
    <ligand>
        <name>Mg(2+)</name>
        <dbReference type="ChEBI" id="CHEBI:18420"/>
    </ligand>
</feature>
<dbReference type="GO" id="GO:0051537">
    <property type="term" value="F:2 iron, 2 sulfur cluster binding"/>
    <property type="evidence" value="ECO:0007669"/>
    <property type="project" value="UniProtKB-UniRule"/>
</dbReference>
<dbReference type="PROSITE" id="PS00887">
    <property type="entry name" value="ILVD_EDD_2"/>
    <property type="match status" value="1"/>
</dbReference>
<dbReference type="FunFam" id="3.50.30.80:FF:000001">
    <property type="entry name" value="Dihydroxy-acid dehydratase"/>
    <property type="match status" value="1"/>
</dbReference>
<comment type="catalytic activity">
    <reaction evidence="15">
        <text>(2R,3R)-2,3-dihydroxy-3-methylpentanoate = (S)-3-methyl-2-oxopentanoate + H2O</text>
        <dbReference type="Rhea" id="RHEA:27694"/>
        <dbReference type="ChEBI" id="CHEBI:15377"/>
        <dbReference type="ChEBI" id="CHEBI:35146"/>
        <dbReference type="ChEBI" id="CHEBI:49258"/>
        <dbReference type="EC" id="4.2.1.9"/>
    </reaction>
</comment>
<dbReference type="AlphaFoldDB" id="A0A4S2HB35"/>
<dbReference type="HAMAP" id="MF_00012">
    <property type="entry name" value="IlvD"/>
    <property type="match status" value="1"/>
</dbReference>
<keyword evidence="10 15" id="KW-0100">Branched-chain amino acid biosynthesis</keyword>
<accession>A0A4S2HB35</accession>
<dbReference type="InterPro" id="IPR056740">
    <property type="entry name" value="ILV_EDD_C"/>
</dbReference>
<dbReference type="InterPro" id="IPR020558">
    <property type="entry name" value="DiOHA_6PGluconate_deHydtase_CS"/>
</dbReference>
<dbReference type="SUPFAM" id="SSF52016">
    <property type="entry name" value="LeuD/IlvD-like"/>
    <property type="match status" value="1"/>
</dbReference>
<dbReference type="InterPro" id="IPR000581">
    <property type="entry name" value="ILV_EDD_N"/>
</dbReference>
<dbReference type="InterPro" id="IPR050165">
    <property type="entry name" value="DHAD_IlvD/Edd"/>
</dbReference>
<dbReference type="Proteomes" id="UP000305451">
    <property type="component" value="Unassembled WGS sequence"/>
</dbReference>
<keyword evidence="3 15" id="KW-0028">Amino-acid biosynthesis</keyword>
<gene>
    <name evidence="15 18" type="primary">ilvD</name>
    <name evidence="18" type="ORF">E5162_07855</name>
</gene>
<dbReference type="SUPFAM" id="SSF143975">
    <property type="entry name" value="IlvD/EDD N-terminal domain-like"/>
    <property type="match status" value="1"/>
</dbReference>
<comment type="similarity">
    <text evidence="2 15">Belongs to the IlvD/Edd family.</text>
</comment>
<evidence type="ECO:0000256" key="3">
    <source>
        <dbReference type="ARBA" id="ARBA00022605"/>
    </source>
</evidence>
<dbReference type="GO" id="GO:0009099">
    <property type="term" value="P:L-valine biosynthetic process"/>
    <property type="evidence" value="ECO:0007669"/>
    <property type="project" value="UniProtKB-UniRule"/>
</dbReference>
<evidence type="ECO:0000256" key="10">
    <source>
        <dbReference type="ARBA" id="ARBA00023304"/>
    </source>
</evidence>
<evidence type="ECO:0000256" key="1">
    <source>
        <dbReference type="ARBA" id="ARBA00001946"/>
    </source>
</evidence>
<dbReference type="NCBIfam" id="TIGR00110">
    <property type="entry name" value="ilvD"/>
    <property type="match status" value="1"/>
</dbReference>
<feature type="binding site" description="via carbamate group" evidence="15">
    <location>
        <position position="126"/>
    </location>
    <ligand>
        <name>Mg(2+)</name>
        <dbReference type="ChEBI" id="CHEBI:18420"/>
    </ligand>
</feature>
<comment type="caution">
    <text evidence="18">The sequence shown here is derived from an EMBL/GenBank/DDBJ whole genome shotgun (WGS) entry which is preliminary data.</text>
</comment>
<dbReference type="GO" id="GO:0004160">
    <property type="term" value="F:dihydroxy-acid dehydratase activity"/>
    <property type="evidence" value="ECO:0007669"/>
    <property type="project" value="UniProtKB-UniRule"/>
</dbReference>
<comment type="catalytic activity">
    <reaction evidence="11">
        <text>(2R)-2,3-dihydroxy-3-methylbutanoate = 3-methyl-2-oxobutanoate + H2O</text>
        <dbReference type="Rhea" id="RHEA:24809"/>
        <dbReference type="ChEBI" id="CHEBI:11851"/>
        <dbReference type="ChEBI" id="CHEBI:15377"/>
        <dbReference type="ChEBI" id="CHEBI:49072"/>
        <dbReference type="EC" id="4.2.1.9"/>
    </reaction>
    <physiologicalReaction direction="left-to-right" evidence="11">
        <dbReference type="Rhea" id="RHEA:24810"/>
    </physiologicalReaction>
</comment>
<comment type="cofactor">
    <cofactor evidence="15">
        <name>[2Fe-2S] cluster</name>
        <dbReference type="ChEBI" id="CHEBI:190135"/>
    </cofactor>
    <text evidence="15">Binds 1 [2Fe-2S] cluster per subunit. This cluster acts as a Lewis acid cofactor.</text>
</comment>
<dbReference type="PANTHER" id="PTHR21000:SF5">
    <property type="entry name" value="DIHYDROXY-ACID DEHYDRATASE, MITOCHONDRIAL"/>
    <property type="match status" value="1"/>
</dbReference>
<evidence type="ECO:0000256" key="13">
    <source>
        <dbReference type="ARBA" id="ARBA00029437"/>
    </source>
</evidence>
<sequence>MADTRRPSHTLIQGPARAPARAMLRAAGFDDEKMARPMIAIVNTWTDITPCNMHLRGLAQHAREGIEAAGGTPVEFNTIVVTDGISMGTEGMRASLMSRETIADSAELAVRGHSLDGVLFLAGCDKTLPAAAMAAARMNLPSVVLYGGSIMPGRLGDKALTVQDVFEAVGACAAGKITEDQLGEVEKAACPGAGACGGQFTANTMAMALSVLGLSPMGLNDIPAVHPDKAGAAHAAGAAVLYALEHNRRPRDLITPASLKNAAAAVTATAGSTNAVLHLLAIAREAGLSQTDFDIDQFDAISRATPVIADLKPGGRYMAPDMSAAGGTRLLVQRMQQAGLIVDAPTVTGKSLFEEAADAKEMPGQDVIRAPDNPVKSRGGFGVLYGDLAPQGCVAKLAGHDRLRFEGPARVFDSEEAAFEAINKRQINKGDVVVIRYEGPSGGPGMREMLAVTAAIQGAGLGDDVALVTDGRFSGATYGFMVGHIAPEAARGGPIAFLEEGDRVSIDVENRRIDVDGDLAARARAGFTPPEPRYTHGAYAKYAALVGSASHGAVTSFPFEPRG</sequence>
<protein>
    <recommendedName>
        <fullName evidence="14 15">Dihydroxy-acid dehydratase</fullName>
        <shortName evidence="15">DAD</shortName>
        <ecNumber evidence="14 15">4.2.1.9</ecNumber>
    </recommendedName>
</protein>
<feature type="binding site" evidence="15">
    <location>
        <position position="448"/>
    </location>
    <ligand>
        <name>Mg(2+)</name>
        <dbReference type="ChEBI" id="CHEBI:18420"/>
    </ligand>
</feature>
<feature type="binding site" evidence="15">
    <location>
        <position position="125"/>
    </location>
    <ligand>
        <name>Mg(2+)</name>
        <dbReference type="ChEBI" id="CHEBI:18420"/>
    </ligand>
</feature>
<dbReference type="UniPathway" id="UPA00049">
    <property type="reaction ID" value="UER00061"/>
</dbReference>
<evidence type="ECO:0000256" key="7">
    <source>
        <dbReference type="ARBA" id="ARBA00023004"/>
    </source>
</evidence>
<dbReference type="InterPro" id="IPR037237">
    <property type="entry name" value="IlvD/EDD_N"/>
</dbReference>
<dbReference type="NCBIfam" id="NF002068">
    <property type="entry name" value="PRK00911.1"/>
    <property type="match status" value="1"/>
</dbReference>
<evidence type="ECO:0000256" key="4">
    <source>
        <dbReference type="ARBA" id="ARBA00022714"/>
    </source>
</evidence>
<evidence type="ECO:0000256" key="11">
    <source>
        <dbReference type="ARBA" id="ARBA00029304"/>
    </source>
</evidence>
<dbReference type="EMBL" id="SRXV01000002">
    <property type="protein sequence ID" value="TGY92973.1"/>
    <property type="molecule type" value="Genomic_DNA"/>
</dbReference>
<keyword evidence="6 15" id="KW-0460">Magnesium</keyword>
<comment type="subunit">
    <text evidence="15">Homodimer.</text>
</comment>
<proteinExistence type="inferred from homology"/>
<name>A0A4S2HB35_9PROT</name>
<keyword evidence="5 15" id="KW-0479">Metal-binding</keyword>
<dbReference type="OrthoDB" id="9807077at2"/>
<evidence type="ECO:0000313" key="19">
    <source>
        <dbReference type="Proteomes" id="UP000305451"/>
    </source>
</evidence>
<dbReference type="UniPathway" id="UPA00047">
    <property type="reaction ID" value="UER00057"/>
</dbReference>
<keyword evidence="8 15" id="KW-0411">Iron-sulfur</keyword>
<keyword evidence="4 15" id="KW-0001">2Fe-2S</keyword>
<evidence type="ECO:0000256" key="6">
    <source>
        <dbReference type="ARBA" id="ARBA00022842"/>
    </source>
</evidence>
<evidence type="ECO:0000259" key="16">
    <source>
        <dbReference type="Pfam" id="PF00920"/>
    </source>
</evidence>